<reference evidence="1 2" key="1">
    <citation type="submission" date="2024-04" db="EMBL/GenBank/DDBJ databases">
        <authorList>
            <person name="Fracassetti M."/>
        </authorList>
    </citation>
    <scope>NUCLEOTIDE SEQUENCE [LARGE SCALE GENOMIC DNA]</scope>
</reference>
<keyword evidence="2" id="KW-1185">Reference proteome</keyword>
<dbReference type="EMBL" id="OZ034813">
    <property type="protein sequence ID" value="CAL1356953.1"/>
    <property type="molecule type" value="Genomic_DNA"/>
</dbReference>
<proteinExistence type="predicted"/>
<evidence type="ECO:0000313" key="2">
    <source>
        <dbReference type="Proteomes" id="UP001497516"/>
    </source>
</evidence>
<sequence length="96" mass="11197">MQAKEDERFGLNGFDENERSLYVQDSMATSCQTGRALARAMWAKYGQQLNGGWGIQDSRFLSNLWRGVLRSNHRLDNTSHGICKMEEWFDLLYIFK</sequence>
<organism evidence="1 2">
    <name type="scientific">Linum trigynum</name>
    <dbReference type="NCBI Taxonomy" id="586398"/>
    <lineage>
        <taxon>Eukaryota</taxon>
        <taxon>Viridiplantae</taxon>
        <taxon>Streptophyta</taxon>
        <taxon>Embryophyta</taxon>
        <taxon>Tracheophyta</taxon>
        <taxon>Spermatophyta</taxon>
        <taxon>Magnoliopsida</taxon>
        <taxon>eudicotyledons</taxon>
        <taxon>Gunneridae</taxon>
        <taxon>Pentapetalae</taxon>
        <taxon>rosids</taxon>
        <taxon>fabids</taxon>
        <taxon>Malpighiales</taxon>
        <taxon>Linaceae</taxon>
        <taxon>Linum</taxon>
    </lineage>
</organism>
<dbReference type="AlphaFoldDB" id="A0AAV2CK99"/>
<dbReference type="Proteomes" id="UP001497516">
    <property type="component" value="Chromosome 1"/>
</dbReference>
<name>A0AAV2CK99_9ROSI</name>
<protein>
    <submittedName>
        <fullName evidence="1">Uncharacterized protein</fullName>
    </submittedName>
</protein>
<gene>
    <name evidence="1" type="ORF">LTRI10_LOCUS4618</name>
</gene>
<evidence type="ECO:0000313" key="1">
    <source>
        <dbReference type="EMBL" id="CAL1356953.1"/>
    </source>
</evidence>
<accession>A0AAV2CK99</accession>